<evidence type="ECO:0000256" key="9">
    <source>
        <dbReference type="ARBA" id="ARBA00023180"/>
    </source>
</evidence>
<evidence type="ECO:0000259" key="15">
    <source>
        <dbReference type="PROSITE" id="PS51362"/>
    </source>
</evidence>
<gene>
    <name evidence="16" type="primary">GDF15</name>
</gene>
<evidence type="ECO:0000313" key="17">
    <source>
        <dbReference type="Proteomes" id="UP000005447"/>
    </source>
</evidence>
<evidence type="ECO:0000313" key="16">
    <source>
        <dbReference type="Ensembl" id="ENSCPOP00000026351.1"/>
    </source>
</evidence>
<reference evidence="16" key="2">
    <citation type="submission" date="2025-08" db="UniProtKB">
        <authorList>
            <consortium name="Ensembl"/>
        </authorList>
    </citation>
    <scope>IDENTIFICATION</scope>
    <source>
        <strain evidence="16">2N</strain>
    </source>
</reference>
<dbReference type="Gene3D" id="2.10.90.10">
    <property type="entry name" value="Cystine-knot cytokines"/>
    <property type="match status" value="1"/>
</dbReference>
<reference evidence="16" key="3">
    <citation type="submission" date="2025-09" db="UniProtKB">
        <authorList>
            <consortium name="Ensembl"/>
        </authorList>
    </citation>
    <scope>IDENTIFICATION</scope>
    <source>
        <strain evidence="16">2N</strain>
    </source>
</reference>
<dbReference type="GO" id="GO:0062197">
    <property type="term" value="P:cellular response to chemical stress"/>
    <property type="evidence" value="ECO:0007669"/>
    <property type="project" value="Ensembl"/>
</dbReference>
<keyword evidence="12" id="KW-0339">Growth factor</keyword>
<feature type="chain" id="PRO_5013148983" description="Growth/differentiation factor 15" evidence="14">
    <location>
        <begin position="20"/>
        <end position="298"/>
    </location>
</feature>
<keyword evidence="6" id="KW-0372">Hormone</keyword>
<dbReference type="FunCoup" id="A0A286XLG3">
    <property type="interactions" value="393"/>
</dbReference>
<dbReference type="GO" id="GO:0051897">
    <property type="term" value="P:positive regulation of phosphatidylinositol 3-kinase/protein kinase B signal transduction"/>
    <property type="evidence" value="ECO:0007669"/>
    <property type="project" value="Ensembl"/>
</dbReference>
<dbReference type="Pfam" id="PF00019">
    <property type="entry name" value="TGF_beta"/>
    <property type="match status" value="1"/>
</dbReference>
<dbReference type="STRING" id="10141.ENSCPOP00000026351"/>
<dbReference type="GO" id="GO:0030512">
    <property type="term" value="P:negative regulation of transforming growth factor beta receptor signaling pathway"/>
    <property type="evidence" value="ECO:0007669"/>
    <property type="project" value="Ensembl"/>
</dbReference>
<accession>A0A286XLG3</accession>
<evidence type="ECO:0000256" key="12">
    <source>
        <dbReference type="RuleBase" id="RU000354"/>
    </source>
</evidence>
<keyword evidence="4" id="KW-0964">Secreted</keyword>
<proteinExistence type="inferred from homology"/>
<evidence type="ECO:0000256" key="11">
    <source>
        <dbReference type="ARBA" id="ARBA00068934"/>
    </source>
</evidence>
<dbReference type="GO" id="GO:0005794">
    <property type="term" value="C:Golgi apparatus"/>
    <property type="evidence" value="ECO:0007669"/>
    <property type="project" value="Ensembl"/>
</dbReference>
<dbReference type="GO" id="GO:0042803">
    <property type="term" value="F:protein homodimerization activity"/>
    <property type="evidence" value="ECO:0007669"/>
    <property type="project" value="Ensembl"/>
</dbReference>
<dbReference type="VEuPathDB" id="HostDB:ENSCPOG00000032675"/>
<feature type="compositionally biased region" description="Basic and acidic residues" evidence="13">
    <location>
        <begin position="35"/>
        <end position="45"/>
    </location>
</feature>
<dbReference type="GO" id="GO:0005634">
    <property type="term" value="C:nucleus"/>
    <property type="evidence" value="ECO:0007669"/>
    <property type="project" value="Ensembl"/>
</dbReference>
<dbReference type="GO" id="GO:0060392">
    <property type="term" value="P:negative regulation of SMAD protein signal transduction"/>
    <property type="evidence" value="ECO:0007669"/>
    <property type="project" value="Ensembl"/>
</dbReference>
<comment type="subcellular location">
    <subcellularLocation>
        <location evidence="1">Secreted</location>
    </subcellularLocation>
</comment>
<dbReference type="GO" id="GO:0002023">
    <property type="term" value="P:reduction of food intake in response to dietary excess"/>
    <property type="evidence" value="ECO:0007669"/>
    <property type="project" value="Ensembl"/>
</dbReference>
<keyword evidence="5" id="KW-0165">Cleavage on pair of basic residues</keyword>
<keyword evidence="7 14" id="KW-0732">Signal</keyword>
<dbReference type="InterPro" id="IPR029034">
    <property type="entry name" value="Cystine-knot_cytokine"/>
</dbReference>
<name>A0A286XLG3_CAVPO</name>
<organism evidence="16 17">
    <name type="scientific">Cavia porcellus</name>
    <name type="common">Guinea pig</name>
    <dbReference type="NCBI Taxonomy" id="10141"/>
    <lineage>
        <taxon>Eukaryota</taxon>
        <taxon>Metazoa</taxon>
        <taxon>Chordata</taxon>
        <taxon>Craniata</taxon>
        <taxon>Vertebrata</taxon>
        <taxon>Euteleostomi</taxon>
        <taxon>Mammalia</taxon>
        <taxon>Eutheria</taxon>
        <taxon>Euarchontoglires</taxon>
        <taxon>Glires</taxon>
        <taxon>Rodentia</taxon>
        <taxon>Hystricomorpha</taxon>
        <taxon>Caviidae</taxon>
        <taxon>Cavia</taxon>
    </lineage>
</organism>
<keyword evidence="17" id="KW-1185">Reference proteome</keyword>
<keyword evidence="9" id="KW-0325">Glycoprotein</keyword>
<dbReference type="GO" id="GO:0046321">
    <property type="term" value="P:positive regulation of fatty acid oxidation"/>
    <property type="evidence" value="ECO:0007669"/>
    <property type="project" value="Ensembl"/>
</dbReference>
<feature type="region of interest" description="Disordered" evidence="13">
    <location>
        <begin position="11"/>
        <end position="45"/>
    </location>
</feature>
<dbReference type="GO" id="GO:0005179">
    <property type="term" value="F:hormone activity"/>
    <property type="evidence" value="ECO:0007669"/>
    <property type="project" value="UniProtKB-KW"/>
</dbReference>
<dbReference type="GO" id="GO:1901741">
    <property type="term" value="P:positive regulation of myoblast fusion"/>
    <property type="evidence" value="ECO:0007669"/>
    <property type="project" value="Ensembl"/>
</dbReference>
<dbReference type="GO" id="GO:0060400">
    <property type="term" value="P:negative regulation of growth hormone receptor signaling pathway"/>
    <property type="evidence" value="ECO:0007669"/>
    <property type="project" value="Ensembl"/>
</dbReference>
<sequence>LGFTLLLLAAVSRPPPGGASGPAEKLPAEPDPDLDPDRDPDPAAHPARELRRRFEDLLARLRANRSADALPAERSPAPVVHTLTPDVRRGHDGSLHLRIPRASLPPGVPRASRVQHALLRLSPETREPWDVTRPLQRQLRLLDPRAPALLLHLWPPSDRWRELSSAPPRLELHLRTRSARGRRSTRMRTRDDCPLGPGRCCRLHTVRASLQDLGWTDWVLSPRELHVGICMGECPSLYRSANTHAQVKARLHGLKPDSVPAPCCVPSSYDLVVLMHKTDGGIALHTYDDLIAKGCHCA</sequence>
<evidence type="ECO:0000256" key="2">
    <source>
        <dbReference type="ARBA" id="ARBA00006656"/>
    </source>
</evidence>
<evidence type="ECO:0000256" key="6">
    <source>
        <dbReference type="ARBA" id="ARBA00022702"/>
    </source>
</evidence>
<dbReference type="InParanoid" id="A0A286XLG3"/>
<keyword evidence="3" id="KW-0202">Cytokine</keyword>
<evidence type="ECO:0000256" key="7">
    <source>
        <dbReference type="ARBA" id="ARBA00022729"/>
    </source>
</evidence>
<protein>
    <recommendedName>
        <fullName evidence="11">Growth/differentiation factor 15</fullName>
    </recommendedName>
</protein>
<evidence type="ECO:0000256" key="8">
    <source>
        <dbReference type="ARBA" id="ARBA00023157"/>
    </source>
</evidence>
<dbReference type="GO" id="GO:1901558">
    <property type="term" value="P:response to metformin"/>
    <property type="evidence" value="ECO:0007669"/>
    <property type="project" value="Ensembl"/>
</dbReference>
<evidence type="ECO:0000256" key="13">
    <source>
        <dbReference type="SAM" id="MobiDB-lite"/>
    </source>
</evidence>
<feature type="signal peptide" evidence="14">
    <location>
        <begin position="1"/>
        <end position="19"/>
    </location>
</feature>
<dbReference type="SMART" id="SM00204">
    <property type="entry name" value="TGFB"/>
    <property type="match status" value="1"/>
</dbReference>
<dbReference type="GO" id="GO:0043410">
    <property type="term" value="P:positive regulation of MAPK cascade"/>
    <property type="evidence" value="ECO:0007669"/>
    <property type="project" value="Ensembl"/>
</dbReference>
<dbReference type="GO" id="GO:0008083">
    <property type="term" value="F:growth factor activity"/>
    <property type="evidence" value="ECO:0007669"/>
    <property type="project" value="UniProtKB-KW"/>
</dbReference>
<dbReference type="InterPro" id="IPR015615">
    <property type="entry name" value="TGF-beta-rel"/>
</dbReference>
<evidence type="ECO:0000256" key="1">
    <source>
        <dbReference type="ARBA" id="ARBA00004613"/>
    </source>
</evidence>
<evidence type="ECO:0000256" key="10">
    <source>
        <dbReference type="ARBA" id="ARBA00063341"/>
    </source>
</evidence>
<dbReference type="FunFam" id="2.10.90.10:FF:000039">
    <property type="entry name" value="growth/differentiation factor 15"/>
    <property type="match status" value="1"/>
</dbReference>
<dbReference type="PANTHER" id="PTHR11848">
    <property type="entry name" value="TGF-BETA FAMILY"/>
    <property type="match status" value="1"/>
</dbReference>
<dbReference type="InterPro" id="IPR001839">
    <property type="entry name" value="TGF-b_C"/>
</dbReference>
<dbReference type="GO" id="GO:0005125">
    <property type="term" value="F:cytokine activity"/>
    <property type="evidence" value="ECO:0007669"/>
    <property type="project" value="UniProtKB-KW"/>
</dbReference>
<dbReference type="GO" id="GO:0040015">
    <property type="term" value="P:negative regulation of multicellular organism growth"/>
    <property type="evidence" value="ECO:0007669"/>
    <property type="project" value="Ensembl"/>
</dbReference>
<evidence type="ECO:0000256" key="14">
    <source>
        <dbReference type="SAM" id="SignalP"/>
    </source>
</evidence>
<dbReference type="OMA" id="DHCPLGP"/>
<keyword evidence="8" id="KW-1015">Disulfide bond</keyword>
<evidence type="ECO:0000256" key="4">
    <source>
        <dbReference type="ARBA" id="ARBA00022525"/>
    </source>
</evidence>
<dbReference type="GO" id="GO:0005615">
    <property type="term" value="C:extracellular space"/>
    <property type="evidence" value="ECO:0007669"/>
    <property type="project" value="UniProtKB-KW"/>
</dbReference>
<feature type="domain" description="TGF-beta family profile" evidence="15">
    <location>
        <begin position="180"/>
        <end position="298"/>
    </location>
</feature>
<dbReference type="GeneTree" id="ENSGT00940000161872"/>
<dbReference type="PROSITE" id="PS51362">
    <property type="entry name" value="TGF_BETA_2"/>
    <property type="match status" value="1"/>
</dbReference>
<evidence type="ECO:0000256" key="5">
    <source>
        <dbReference type="ARBA" id="ARBA00022685"/>
    </source>
</evidence>
<dbReference type="GO" id="GO:0002686">
    <property type="term" value="P:negative regulation of leukocyte migration"/>
    <property type="evidence" value="ECO:0007669"/>
    <property type="project" value="Ensembl"/>
</dbReference>
<dbReference type="Ensembl" id="ENSCPOT00000031882.1">
    <property type="protein sequence ID" value="ENSCPOP00000026351.1"/>
    <property type="gene ID" value="ENSCPOG00000032675.1"/>
</dbReference>
<dbReference type="GO" id="GO:0160144">
    <property type="term" value="P:GDF15-GFRAL signaling pathway"/>
    <property type="evidence" value="ECO:0007669"/>
    <property type="project" value="Ensembl"/>
</dbReference>
<evidence type="ECO:0000256" key="3">
    <source>
        <dbReference type="ARBA" id="ARBA00022514"/>
    </source>
</evidence>
<reference evidence="17" key="1">
    <citation type="journal article" date="2011" name="Nature">
        <title>A high-resolution map of human evolutionary constraint using 29 mammals.</title>
        <authorList>
            <person name="Lindblad-Toh K."/>
            <person name="Garber M."/>
            <person name="Zuk O."/>
            <person name="Lin M.F."/>
            <person name="Parker B.J."/>
            <person name="Washietl S."/>
            <person name="Kheradpour P."/>
            <person name="Ernst J."/>
            <person name="Jordan G."/>
            <person name="Mauceli E."/>
            <person name="Ward L.D."/>
            <person name="Lowe C.B."/>
            <person name="Holloway A.K."/>
            <person name="Clamp M."/>
            <person name="Gnerre S."/>
            <person name="Alfoldi J."/>
            <person name="Beal K."/>
            <person name="Chang J."/>
            <person name="Clawson H."/>
            <person name="Cuff J."/>
            <person name="Di Palma F."/>
            <person name="Fitzgerald S."/>
            <person name="Flicek P."/>
            <person name="Guttman M."/>
            <person name="Hubisz M.J."/>
            <person name="Jaffe D.B."/>
            <person name="Jungreis I."/>
            <person name="Kent W.J."/>
            <person name="Kostka D."/>
            <person name="Lara M."/>
            <person name="Martins A.L."/>
            <person name="Massingham T."/>
            <person name="Moltke I."/>
            <person name="Raney B.J."/>
            <person name="Rasmussen M.D."/>
            <person name="Robinson J."/>
            <person name="Stark A."/>
            <person name="Vilella A.J."/>
            <person name="Wen J."/>
            <person name="Xie X."/>
            <person name="Zody M.C."/>
            <person name="Baldwin J."/>
            <person name="Bloom T."/>
            <person name="Chin C.W."/>
            <person name="Heiman D."/>
            <person name="Nicol R."/>
            <person name="Nusbaum C."/>
            <person name="Young S."/>
            <person name="Wilkinson J."/>
            <person name="Worley K.C."/>
            <person name="Kovar C.L."/>
            <person name="Muzny D.M."/>
            <person name="Gibbs R.A."/>
            <person name="Cree A."/>
            <person name="Dihn H.H."/>
            <person name="Fowler G."/>
            <person name="Jhangiani S."/>
            <person name="Joshi V."/>
            <person name="Lee S."/>
            <person name="Lewis L.R."/>
            <person name="Nazareth L.V."/>
            <person name="Okwuonu G."/>
            <person name="Santibanez J."/>
            <person name="Warren W.C."/>
            <person name="Mardis E.R."/>
            <person name="Weinstock G.M."/>
            <person name="Wilson R.K."/>
            <person name="Delehaunty K."/>
            <person name="Dooling D."/>
            <person name="Fronik C."/>
            <person name="Fulton L."/>
            <person name="Fulton B."/>
            <person name="Graves T."/>
            <person name="Minx P."/>
            <person name="Sodergren E."/>
            <person name="Birney E."/>
            <person name="Margulies E.H."/>
            <person name="Herrero J."/>
            <person name="Green E.D."/>
            <person name="Haussler D."/>
            <person name="Siepel A."/>
            <person name="Goldman N."/>
            <person name="Pollard K.S."/>
            <person name="Pedersen J.S."/>
            <person name="Lander E.S."/>
            <person name="Kellis M."/>
        </authorList>
    </citation>
    <scope>NUCLEOTIDE SEQUENCE [LARGE SCALE GENOMIC DNA]</scope>
    <source>
        <strain evidence="17">2N</strain>
    </source>
</reference>
<comment type="subunit">
    <text evidence="10">Homodimer; disulfide-linked. Interacts with GFRAL and RET; ligand of GFRAL, which mediates GDF15 internalization and cellular signaling through interaction with RET via the formation of a 2:2:2 ternary complex composed of GDF15, GFRAL and RET.</text>
</comment>
<dbReference type="PANTHER" id="PTHR11848:SF78">
    <property type="entry name" value="GROWTH_DIFFERENTIATION FACTOR 15"/>
    <property type="match status" value="1"/>
</dbReference>
<dbReference type="GO" id="GO:0032099">
    <property type="term" value="P:negative regulation of appetite"/>
    <property type="evidence" value="ECO:0007669"/>
    <property type="project" value="Ensembl"/>
</dbReference>
<dbReference type="Proteomes" id="UP000005447">
    <property type="component" value="Unassembled WGS sequence"/>
</dbReference>
<comment type="similarity">
    <text evidence="2 12">Belongs to the TGF-beta family.</text>
</comment>
<dbReference type="Bgee" id="ENSCPOG00000032675">
    <property type="expression patterns" value="Expressed in liver and 4 other cell types or tissues"/>
</dbReference>
<dbReference type="EMBL" id="AAKN02046889">
    <property type="status" value="NOT_ANNOTATED_CDS"/>
    <property type="molecule type" value="Genomic_DNA"/>
</dbReference>
<dbReference type="AlphaFoldDB" id="A0A286XLG3"/>
<dbReference type="SUPFAM" id="SSF57501">
    <property type="entry name" value="Cystine-knot cytokines"/>
    <property type="match status" value="1"/>
</dbReference>